<gene>
    <name evidence="5" type="ORF">Agub_g12990</name>
</gene>
<feature type="domain" description="SRCR" evidence="4">
    <location>
        <begin position="39"/>
        <end position="92"/>
    </location>
</feature>
<evidence type="ECO:0000313" key="5">
    <source>
        <dbReference type="EMBL" id="GFR50733.1"/>
    </source>
</evidence>
<dbReference type="AlphaFoldDB" id="A0AAD3HRR9"/>
<evidence type="ECO:0000256" key="2">
    <source>
        <dbReference type="SAM" id="MobiDB-lite"/>
    </source>
</evidence>
<protein>
    <recommendedName>
        <fullName evidence="4">SRCR domain-containing protein</fullName>
    </recommendedName>
</protein>
<comment type="caution">
    <text evidence="5">The sequence shown here is derived from an EMBL/GenBank/DDBJ whole genome shotgun (WGS) entry which is preliminary data.</text>
</comment>
<evidence type="ECO:0000259" key="4">
    <source>
        <dbReference type="PROSITE" id="PS50287"/>
    </source>
</evidence>
<keyword evidence="1" id="KW-1015">Disulfide bond</keyword>
<organism evidence="5 6">
    <name type="scientific">Astrephomene gubernaculifera</name>
    <dbReference type="NCBI Taxonomy" id="47775"/>
    <lineage>
        <taxon>Eukaryota</taxon>
        <taxon>Viridiplantae</taxon>
        <taxon>Chlorophyta</taxon>
        <taxon>core chlorophytes</taxon>
        <taxon>Chlorophyceae</taxon>
        <taxon>CS clade</taxon>
        <taxon>Chlamydomonadales</taxon>
        <taxon>Astrephomenaceae</taxon>
        <taxon>Astrephomene</taxon>
    </lineage>
</organism>
<dbReference type="InterPro" id="IPR001190">
    <property type="entry name" value="SRCR"/>
</dbReference>
<name>A0AAD3HRR9_9CHLO</name>
<keyword evidence="6" id="KW-1185">Reference proteome</keyword>
<feature type="compositionally biased region" description="Pro residues" evidence="2">
    <location>
        <begin position="213"/>
        <end position="232"/>
    </location>
</feature>
<feature type="signal peptide" evidence="3">
    <location>
        <begin position="1"/>
        <end position="21"/>
    </location>
</feature>
<reference evidence="5 6" key="1">
    <citation type="journal article" date="2021" name="Sci. Rep.">
        <title>Genome sequencing of the multicellular alga Astrephomene provides insights into convergent evolution of germ-soma differentiation.</title>
        <authorList>
            <person name="Yamashita S."/>
            <person name="Yamamoto K."/>
            <person name="Matsuzaki R."/>
            <person name="Suzuki S."/>
            <person name="Yamaguchi H."/>
            <person name="Hirooka S."/>
            <person name="Minakuchi Y."/>
            <person name="Miyagishima S."/>
            <person name="Kawachi M."/>
            <person name="Toyoda A."/>
            <person name="Nozaki H."/>
        </authorList>
    </citation>
    <scope>NUCLEOTIDE SEQUENCE [LARGE SCALE GENOMIC DNA]</scope>
    <source>
        <strain evidence="5 6">NIES-4017</strain>
    </source>
</reference>
<dbReference type="PROSITE" id="PS50287">
    <property type="entry name" value="SRCR_2"/>
    <property type="match status" value="1"/>
</dbReference>
<proteinExistence type="predicted"/>
<sequence length="391" mass="41263">MRLLCLGTAVLLLFILPVSHAAKKLPKPPPAPIRERNGVRLTGGSGSKGRLEVSSTASWLTDGTPGAVTWRPLCDDDSLGDSLPQIACEMLGYKYGRRYYSPDVNYREADPNATRMDAPLGYMYCSKKGSHRRLASSHAADNEEAAGMSAAAALDLDQGSSSSRVRGGRALLAPLRGSVNTPAKSPYSCSFRLGDCGYPGPMAGVECSNSLLPPAPPPPPVPPTPPPAPPPKSDSIRLVGGANTDSRVEPNLCSSPEDPLCAFFGRVEVQVAAPDNSSALVWAPLCALGDQLSGYSFGKLVCNQVANWPDDNTRVYWLVHATLAESPFTIPQGTVTEEGAFNPAQYGTWATVVGGDLDNALRVQELDVQVSTSQCDSGAMFAVRCDTLVAG</sequence>
<feature type="chain" id="PRO_5041972697" description="SRCR domain-containing protein" evidence="3">
    <location>
        <begin position="22"/>
        <end position="391"/>
    </location>
</feature>
<dbReference type="EMBL" id="BMAR01000040">
    <property type="protein sequence ID" value="GFR50733.1"/>
    <property type="molecule type" value="Genomic_DNA"/>
</dbReference>
<evidence type="ECO:0000256" key="1">
    <source>
        <dbReference type="ARBA" id="ARBA00023157"/>
    </source>
</evidence>
<accession>A0AAD3HRR9</accession>
<evidence type="ECO:0000256" key="3">
    <source>
        <dbReference type="SAM" id="SignalP"/>
    </source>
</evidence>
<feature type="region of interest" description="Disordered" evidence="2">
    <location>
        <begin position="209"/>
        <end position="251"/>
    </location>
</feature>
<dbReference type="Proteomes" id="UP001054857">
    <property type="component" value="Unassembled WGS sequence"/>
</dbReference>
<dbReference type="InterPro" id="IPR036772">
    <property type="entry name" value="SRCR-like_dom_sf"/>
</dbReference>
<keyword evidence="3" id="KW-0732">Signal</keyword>
<feature type="region of interest" description="Disordered" evidence="2">
    <location>
        <begin position="24"/>
        <end position="50"/>
    </location>
</feature>
<evidence type="ECO:0000313" key="6">
    <source>
        <dbReference type="Proteomes" id="UP001054857"/>
    </source>
</evidence>
<dbReference type="GO" id="GO:0016020">
    <property type="term" value="C:membrane"/>
    <property type="evidence" value="ECO:0007669"/>
    <property type="project" value="InterPro"/>
</dbReference>
<dbReference type="Gene3D" id="3.10.250.10">
    <property type="entry name" value="SRCR-like domain"/>
    <property type="match status" value="1"/>
</dbReference>